<gene>
    <name evidence="1" type="ORF">V6N11_080614</name>
</gene>
<accession>A0ABR2R842</accession>
<organism evidence="1 2">
    <name type="scientific">Hibiscus sabdariffa</name>
    <name type="common">roselle</name>
    <dbReference type="NCBI Taxonomy" id="183260"/>
    <lineage>
        <taxon>Eukaryota</taxon>
        <taxon>Viridiplantae</taxon>
        <taxon>Streptophyta</taxon>
        <taxon>Embryophyta</taxon>
        <taxon>Tracheophyta</taxon>
        <taxon>Spermatophyta</taxon>
        <taxon>Magnoliopsida</taxon>
        <taxon>eudicotyledons</taxon>
        <taxon>Gunneridae</taxon>
        <taxon>Pentapetalae</taxon>
        <taxon>rosids</taxon>
        <taxon>malvids</taxon>
        <taxon>Malvales</taxon>
        <taxon>Malvaceae</taxon>
        <taxon>Malvoideae</taxon>
        <taxon>Hibiscus</taxon>
    </lineage>
</organism>
<proteinExistence type="predicted"/>
<sequence length="159" mass="17776">MSSGRPPNTIQIIPMDSILERPGSPIVVEAQNLRTLGTMRKLCVKVIGTVQPWSRSFSTSDKHASHVIVWDHVVKAKGAKENNRQTMRIRKALEAKTISRPVLSEWVNNVNSKSNSIVECNELDPGGVSKEFVNQEGLIETIHLDLSQAMRLWGYGWSD</sequence>
<name>A0ABR2R842_9ROSI</name>
<evidence type="ECO:0000313" key="1">
    <source>
        <dbReference type="EMBL" id="KAK9009145.1"/>
    </source>
</evidence>
<comment type="caution">
    <text evidence="1">The sequence shown here is derived from an EMBL/GenBank/DDBJ whole genome shotgun (WGS) entry which is preliminary data.</text>
</comment>
<reference evidence="1 2" key="1">
    <citation type="journal article" date="2024" name="G3 (Bethesda)">
        <title>Genome assembly of Hibiscus sabdariffa L. provides insights into metabolisms of medicinal natural products.</title>
        <authorList>
            <person name="Kim T."/>
        </authorList>
    </citation>
    <scope>NUCLEOTIDE SEQUENCE [LARGE SCALE GENOMIC DNA]</scope>
    <source>
        <strain evidence="1">TK-2024</strain>
        <tissue evidence="1">Old leaves</tissue>
    </source>
</reference>
<dbReference type="EMBL" id="JBBPBN010000025">
    <property type="protein sequence ID" value="KAK9009145.1"/>
    <property type="molecule type" value="Genomic_DNA"/>
</dbReference>
<evidence type="ECO:0000313" key="2">
    <source>
        <dbReference type="Proteomes" id="UP001396334"/>
    </source>
</evidence>
<protein>
    <submittedName>
        <fullName evidence="1">Uncharacterized protein</fullName>
    </submittedName>
</protein>
<dbReference type="Proteomes" id="UP001396334">
    <property type="component" value="Unassembled WGS sequence"/>
</dbReference>
<keyword evidence="2" id="KW-1185">Reference proteome</keyword>